<dbReference type="InterPro" id="IPR036291">
    <property type="entry name" value="NAD(P)-bd_dom_sf"/>
</dbReference>
<dbReference type="InterPro" id="IPR012280">
    <property type="entry name" value="Semialdhyde_DH_dimer_dom"/>
</dbReference>
<comment type="pathway">
    <text evidence="3 16">Amino-acid biosynthesis; L-lysine biosynthesis via DAP pathway; (S)-tetrahydrodipicolinate from L-aspartate: step 2/4.</text>
</comment>
<feature type="binding site" evidence="16">
    <location>
        <position position="272"/>
    </location>
    <ligand>
        <name>substrate</name>
    </ligand>
</feature>
<dbReference type="InterPro" id="IPR011534">
    <property type="entry name" value="Asp_ADH_gamma-type"/>
</dbReference>
<evidence type="ECO:0000256" key="6">
    <source>
        <dbReference type="ARBA" id="ARBA00011738"/>
    </source>
</evidence>
<dbReference type="UniPathway" id="UPA00051">
    <property type="reaction ID" value="UER00464"/>
</dbReference>
<evidence type="ECO:0000256" key="8">
    <source>
        <dbReference type="ARBA" id="ARBA00022605"/>
    </source>
</evidence>
<comment type="similarity">
    <text evidence="5 16">Belongs to the aspartate-semialdehyde dehydrogenase family.</text>
</comment>
<evidence type="ECO:0000256" key="3">
    <source>
        <dbReference type="ARBA" id="ARBA00005076"/>
    </source>
</evidence>
<feature type="active site" description="Proton acceptor" evidence="16 17">
    <location>
        <position position="279"/>
    </location>
</feature>
<keyword evidence="13 16" id="KW-0457">Lysine biosynthesis</keyword>
<dbReference type="NCBIfam" id="NF005144">
    <property type="entry name" value="PRK06598.1"/>
    <property type="match status" value="1"/>
</dbReference>
<feature type="domain" description="Semialdehyde dehydrogenase NAD-binding" evidence="18">
    <location>
        <begin position="3"/>
        <end position="122"/>
    </location>
</feature>
<evidence type="ECO:0000256" key="5">
    <source>
        <dbReference type="ARBA" id="ARBA00010584"/>
    </source>
</evidence>
<dbReference type="GO" id="GO:0009088">
    <property type="term" value="P:threonine biosynthetic process"/>
    <property type="evidence" value="ECO:0007669"/>
    <property type="project" value="UniProtKB-UniRule"/>
</dbReference>
<gene>
    <name evidence="16 19" type="primary">asd</name>
    <name evidence="19" type="ORF">LMG28138_02118</name>
</gene>
<dbReference type="Pfam" id="PF01118">
    <property type="entry name" value="Semialdhyde_dh"/>
    <property type="match status" value="1"/>
</dbReference>
<accession>A0A6S7B590</accession>
<protein>
    <recommendedName>
        <fullName evidence="7 16">Aspartate-semialdehyde dehydrogenase</fullName>
        <shortName evidence="16">ASA dehydrogenase</shortName>
        <shortName evidence="16">ASADH</shortName>
        <ecNumber evidence="7 16">1.2.1.11</ecNumber>
    </recommendedName>
    <alternativeName>
        <fullName evidence="16">Aspartate-beta-semialdehyde dehydrogenase</fullName>
    </alternativeName>
</protein>
<evidence type="ECO:0000256" key="15">
    <source>
        <dbReference type="ARBA" id="ARBA00047891"/>
    </source>
</evidence>
<comment type="caution">
    <text evidence="16">Lacks conserved residue(s) required for the propagation of feature annotation.</text>
</comment>
<dbReference type="InterPro" id="IPR012080">
    <property type="entry name" value="Asp_semialdehyde_DH"/>
</dbReference>
<evidence type="ECO:0000256" key="13">
    <source>
        <dbReference type="ARBA" id="ARBA00023154"/>
    </source>
</evidence>
<keyword evidence="20" id="KW-1185">Reference proteome</keyword>
<feature type="binding site" evidence="16">
    <location>
        <position position="355"/>
    </location>
    <ligand>
        <name>NADP(+)</name>
        <dbReference type="ChEBI" id="CHEBI:58349"/>
    </ligand>
</feature>
<evidence type="ECO:0000256" key="10">
    <source>
        <dbReference type="ARBA" id="ARBA00022857"/>
    </source>
</evidence>
<keyword evidence="11 16" id="KW-0220">Diaminopimelate biosynthesis</keyword>
<dbReference type="GO" id="GO:0046983">
    <property type="term" value="F:protein dimerization activity"/>
    <property type="evidence" value="ECO:0007669"/>
    <property type="project" value="InterPro"/>
</dbReference>
<dbReference type="SMART" id="SM00859">
    <property type="entry name" value="Semialdhyde_dh"/>
    <property type="match status" value="1"/>
</dbReference>
<dbReference type="RefSeq" id="WP_175104709.1">
    <property type="nucleotide sequence ID" value="NZ_CADIKM010000007.1"/>
</dbReference>
<dbReference type="InterPro" id="IPR000534">
    <property type="entry name" value="Semialdehyde_DH_NAD-bd"/>
</dbReference>
<dbReference type="PROSITE" id="PS01103">
    <property type="entry name" value="ASD"/>
    <property type="match status" value="1"/>
</dbReference>
<dbReference type="UniPathway" id="UPA00034">
    <property type="reaction ID" value="UER00016"/>
</dbReference>
<feature type="binding site" evidence="16">
    <location>
        <position position="244"/>
    </location>
    <ligand>
        <name>phosphate</name>
        <dbReference type="ChEBI" id="CHEBI:43474"/>
    </ligand>
</feature>
<organism evidence="19 20">
    <name type="scientific">Pararobbsia alpina</name>
    <dbReference type="NCBI Taxonomy" id="621374"/>
    <lineage>
        <taxon>Bacteria</taxon>
        <taxon>Pseudomonadati</taxon>
        <taxon>Pseudomonadota</taxon>
        <taxon>Betaproteobacteria</taxon>
        <taxon>Burkholderiales</taxon>
        <taxon>Burkholderiaceae</taxon>
        <taxon>Pararobbsia</taxon>
    </lineage>
</organism>
<dbReference type="CDD" id="cd02314">
    <property type="entry name" value="VcASADH1_like_N"/>
    <property type="match status" value="1"/>
</dbReference>
<dbReference type="Gene3D" id="3.40.50.720">
    <property type="entry name" value="NAD(P)-binding Rossmann-like Domain"/>
    <property type="match status" value="1"/>
</dbReference>
<dbReference type="PANTHER" id="PTHR46278:SF4">
    <property type="entry name" value="ASPARTATE-SEMIALDEHYDE DEHYDROGENASE"/>
    <property type="match status" value="1"/>
</dbReference>
<dbReference type="InterPro" id="IPR000319">
    <property type="entry name" value="Asp-semialdehyde_DH_CS"/>
</dbReference>
<dbReference type="Gene3D" id="3.30.360.10">
    <property type="entry name" value="Dihydrodipicolinate Reductase, domain 2"/>
    <property type="match status" value="1"/>
</dbReference>
<dbReference type="GO" id="GO:0004073">
    <property type="term" value="F:aspartate-semialdehyde dehydrogenase activity"/>
    <property type="evidence" value="ECO:0007669"/>
    <property type="project" value="UniProtKB-UniRule"/>
</dbReference>
<keyword evidence="12 16" id="KW-0560">Oxidoreductase</keyword>
<evidence type="ECO:0000259" key="18">
    <source>
        <dbReference type="SMART" id="SM00859"/>
    </source>
</evidence>
<keyword evidence="9 16" id="KW-0791">Threonine biosynthesis</keyword>
<keyword evidence="14 16" id="KW-0486">Methionine biosynthesis</keyword>
<dbReference type="PIRSF" id="PIRSF000148">
    <property type="entry name" value="ASA_dh"/>
    <property type="match status" value="1"/>
</dbReference>
<evidence type="ECO:0000313" key="20">
    <source>
        <dbReference type="Proteomes" id="UP000494115"/>
    </source>
</evidence>
<evidence type="ECO:0000256" key="16">
    <source>
        <dbReference type="HAMAP-Rule" id="MF_02121"/>
    </source>
</evidence>
<comment type="function">
    <text evidence="1 16">Catalyzes the NADPH-dependent formation of L-aspartate-semialdehyde (L-ASA) by the reductive dephosphorylation of L-aspartyl-4-phosphate.</text>
</comment>
<evidence type="ECO:0000256" key="11">
    <source>
        <dbReference type="ARBA" id="ARBA00022915"/>
    </source>
</evidence>
<evidence type="ECO:0000256" key="4">
    <source>
        <dbReference type="ARBA" id="ARBA00005097"/>
    </source>
</evidence>
<feature type="binding site" evidence="16">
    <location>
        <begin position="165"/>
        <end position="166"/>
    </location>
    <ligand>
        <name>NADP(+)</name>
        <dbReference type="ChEBI" id="CHEBI:58349"/>
    </ligand>
</feature>
<dbReference type="GO" id="GO:0050661">
    <property type="term" value="F:NADP binding"/>
    <property type="evidence" value="ECO:0007669"/>
    <property type="project" value="UniProtKB-UniRule"/>
</dbReference>
<evidence type="ECO:0000256" key="17">
    <source>
        <dbReference type="PIRSR" id="PIRSR000148-1"/>
    </source>
</evidence>
<proteinExistence type="inferred from homology"/>
<keyword evidence="8 16" id="KW-0028">Amino-acid biosynthesis</keyword>
<reference evidence="19 20" key="1">
    <citation type="submission" date="2020-04" db="EMBL/GenBank/DDBJ databases">
        <authorList>
            <person name="De Canck E."/>
        </authorList>
    </citation>
    <scope>NUCLEOTIDE SEQUENCE [LARGE SCALE GENOMIC DNA]</scope>
    <source>
        <strain evidence="19 20">LMG 28138</strain>
    </source>
</reference>
<dbReference type="PANTHER" id="PTHR46278">
    <property type="entry name" value="DEHYDROGENASE, PUTATIVE-RELATED"/>
    <property type="match status" value="1"/>
</dbReference>
<dbReference type="EMBL" id="CADIKM010000007">
    <property type="protein sequence ID" value="CAB3785980.1"/>
    <property type="molecule type" value="Genomic_DNA"/>
</dbReference>
<feature type="binding site" evidence="16">
    <location>
        <position position="102"/>
    </location>
    <ligand>
        <name>phosphate</name>
        <dbReference type="ChEBI" id="CHEBI:43474"/>
    </ligand>
</feature>
<dbReference type="Proteomes" id="UP000494115">
    <property type="component" value="Unassembled WGS sequence"/>
</dbReference>
<feature type="binding site" evidence="16">
    <location>
        <position position="162"/>
    </location>
    <ligand>
        <name>substrate</name>
    </ligand>
</feature>
<keyword evidence="10 16" id="KW-0521">NADP</keyword>
<feature type="active site" description="Acyl-thioester intermediate" evidence="16 17">
    <location>
        <position position="135"/>
    </location>
</feature>
<comment type="subunit">
    <text evidence="6 16">Homodimer.</text>
</comment>
<dbReference type="AlphaFoldDB" id="A0A6S7B590"/>
<feature type="binding site" evidence="16">
    <location>
        <position position="241"/>
    </location>
    <ligand>
        <name>substrate</name>
    </ligand>
</feature>
<dbReference type="EC" id="1.2.1.11" evidence="7 16"/>
<dbReference type="Pfam" id="PF02774">
    <property type="entry name" value="Semialdhyde_dhC"/>
    <property type="match status" value="1"/>
</dbReference>
<evidence type="ECO:0000256" key="14">
    <source>
        <dbReference type="ARBA" id="ARBA00023167"/>
    </source>
</evidence>
<comment type="pathway">
    <text evidence="2 16">Amino-acid biosynthesis; L-methionine biosynthesis via de novo pathway; L-homoserine from L-aspartate: step 2/3.</text>
</comment>
<feature type="binding site" evidence="16">
    <location>
        <begin position="10"/>
        <end position="13"/>
    </location>
    <ligand>
        <name>NADP(+)</name>
        <dbReference type="ChEBI" id="CHEBI:58349"/>
    </ligand>
</feature>
<dbReference type="UniPathway" id="UPA00050">
    <property type="reaction ID" value="UER00463"/>
</dbReference>
<evidence type="ECO:0000256" key="7">
    <source>
        <dbReference type="ARBA" id="ARBA00013120"/>
    </source>
</evidence>
<comment type="pathway">
    <text evidence="4 16">Amino-acid biosynthesis; L-threonine biosynthesis; L-threonine from L-aspartate: step 2/5.</text>
</comment>
<dbReference type="GO" id="GO:0071266">
    <property type="term" value="P:'de novo' L-methionine biosynthetic process"/>
    <property type="evidence" value="ECO:0007669"/>
    <property type="project" value="UniProtKB-UniRule"/>
</dbReference>
<evidence type="ECO:0000256" key="1">
    <source>
        <dbReference type="ARBA" id="ARBA00002492"/>
    </source>
</evidence>
<dbReference type="SUPFAM" id="SSF51735">
    <property type="entry name" value="NAD(P)-binding Rossmann-fold domains"/>
    <property type="match status" value="1"/>
</dbReference>
<evidence type="ECO:0000256" key="2">
    <source>
        <dbReference type="ARBA" id="ARBA00005021"/>
    </source>
</evidence>
<comment type="catalytic activity">
    <reaction evidence="15 16">
        <text>L-aspartate 4-semialdehyde + phosphate + NADP(+) = 4-phospho-L-aspartate + NADPH + H(+)</text>
        <dbReference type="Rhea" id="RHEA:24284"/>
        <dbReference type="ChEBI" id="CHEBI:15378"/>
        <dbReference type="ChEBI" id="CHEBI:43474"/>
        <dbReference type="ChEBI" id="CHEBI:57535"/>
        <dbReference type="ChEBI" id="CHEBI:57783"/>
        <dbReference type="ChEBI" id="CHEBI:58349"/>
        <dbReference type="ChEBI" id="CHEBI:537519"/>
        <dbReference type="EC" id="1.2.1.11"/>
    </reaction>
</comment>
<dbReference type="GO" id="GO:0051287">
    <property type="term" value="F:NAD binding"/>
    <property type="evidence" value="ECO:0007669"/>
    <property type="project" value="InterPro"/>
</dbReference>
<dbReference type="HAMAP" id="MF_02121">
    <property type="entry name" value="ASADH"/>
    <property type="match status" value="1"/>
</dbReference>
<dbReference type="GO" id="GO:0009097">
    <property type="term" value="P:isoleucine biosynthetic process"/>
    <property type="evidence" value="ECO:0007669"/>
    <property type="project" value="InterPro"/>
</dbReference>
<dbReference type="GO" id="GO:0009089">
    <property type="term" value="P:lysine biosynthetic process via diaminopimelate"/>
    <property type="evidence" value="ECO:0007669"/>
    <property type="project" value="UniProtKB-UniRule"/>
</dbReference>
<feature type="binding site" evidence="16">
    <location>
        <position position="73"/>
    </location>
    <ligand>
        <name>NADP(+)</name>
        <dbReference type="ChEBI" id="CHEBI:58349"/>
    </ligand>
</feature>
<dbReference type="NCBIfam" id="TIGR01745">
    <property type="entry name" value="asd_gamma"/>
    <property type="match status" value="1"/>
</dbReference>
<dbReference type="SUPFAM" id="SSF55347">
    <property type="entry name" value="Glyceraldehyde-3-phosphate dehydrogenase-like, C-terminal domain"/>
    <property type="match status" value="1"/>
</dbReference>
<dbReference type="CDD" id="cd23938">
    <property type="entry name" value="ASADH_C_bac_like"/>
    <property type="match status" value="1"/>
</dbReference>
<dbReference type="GO" id="GO:0019877">
    <property type="term" value="P:diaminopimelate biosynthetic process"/>
    <property type="evidence" value="ECO:0007669"/>
    <property type="project" value="UniProtKB-UniRule"/>
</dbReference>
<evidence type="ECO:0000313" key="19">
    <source>
        <dbReference type="EMBL" id="CAB3785980.1"/>
    </source>
</evidence>
<name>A0A6S7B590_9BURK</name>
<evidence type="ECO:0000256" key="9">
    <source>
        <dbReference type="ARBA" id="ARBA00022697"/>
    </source>
</evidence>
<evidence type="ECO:0000256" key="12">
    <source>
        <dbReference type="ARBA" id="ARBA00023002"/>
    </source>
</evidence>
<sequence>MKTVGLVGWRGMVGSVLMQRMQEENDFALIEPVFFSTSNTGGAAPSFAKNETTLKDAMSIDALRKCDVIITCQGGDYTNEVFPKLRAAGWNGYWIDAASSLRMNDDALIVLDPVNLDVIRNGLKKGVKNFIGGNCTVSLMLMALGGLFRENLIEWTTAMTYQAASGAGAQNMRELLSQMGALHASVAGQLASPASAILEIDRGVIGTMRGADMPVDHFGVPLAGSLIPWIDKDLGNGMSKEEWKGGAESNKILGKPAMGEPGSVPVDGLCVRIGAMRCHSQALTIKLTKDVPLDEIESIVASGNDWVKVVPNTRDASIRDLTPTAVTGSLHVPVGRFRKLAMGGEYLSAFTVGDQLLWGAAEPLRRMLRILLDAEQTAGTRAAHVYA</sequence>